<accession>A0A9P0P6A6</accession>
<dbReference type="Proteomes" id="UP001152888">
    <property type="component" value="Unassembled WGS sequence"/>
</dbReference>
<comment type="caution">
    <text evidence="1">The sequence shown here is derived from an EMBL/GenBank/DDBJ whole genome shotgun (WGS) entry which is preliminary data.</text>
</comment>
<name>A0A9P0P6A6_ACAOB</name>
<protein>
    <submittedName>
        <fullName evidence="1">Uncharacterized protein</fullName>
    </submittedName>
</protein>
<dbReference type="AlphaFoldDB" id="A0A9P0P6A6"/>
<evidence type="ECO:0000313" key="1">
    <source>
        <dbReference type="EMBL" id="CAH1968789.1"/>
    </source>
</evidence>
<gene>
    <name evidence="1" type="ORF">ACAOBT_LOCUS8068</name>
</gene>
<keyword evidence="2" id="KW-1185">Reference proteome</keyword>
<reference evidence="1" key="1">
    <citation type="submission" date="2022-03" db="EMBL/GenBank/DDBJ databases">
        <authorList>
            <person name="Sayadi A."/>
        </authorList>
    </citation>
    <scope>NUCLEOTIDE SEQUENCE</scope>
</reference>
<evidence type="ECO:0000313" key="2">
    <source>
        <dbReference type="Proteomes" id="UP001152888"/>
    </source>
</evidence>
<organism evidence="1 2">
    <name type="scientific">Acanthoscelides obtectus</name>
    <name type="common">Bean weevil</name>
    <name type="synonym">Bruchus obtectus</name>
    <dbReference type="NCBI Taxonomy" id="200917"/>
    <lineage>
        <taxon>Eukaryota</taxon>
        <taxon>Metazoa</taxon>
        <taxon>Ecdysozoa</taxon>
        <taxon>Arthropoda</taxon>
        <taxon>Hexapoda</taxon>
        <taxon>Insecta</taxon>
        <taxon>Pterygota</taxon>
        <taxon>Neoptera</taxon>
        <taxon>Endopterygota</taxon>
        <taxon>Coleoptera</taxon>
        <taxon>Polyphaga</taxon>
        <taxon>Cucujiformia</taxon>
        <taxon>Chrysomeloidea</taxon>
        <taxon>Chrysomelidae</taxon>
        <taxon>Bruchinae</taxon>
        <taxon>Bruchini</taxon>
        <taxon>Acanthoscelides</taxon>
    </lineage>
</organism>
<sequence length="48" mass="5694">MDIMTSRPEQNKDLKAELVQRQPEQLFKGPRLVEKRTKCFNLNFTRTG</sequence>
<proteinExistence type="predicted"/>
<dbReference type="EMBL" id="CAKOFQ010006757">
    <property type="protein sequence ID" value="CAH1968789.1"/>
    <property type="molecule type" value="Genomic_DNA"/>
</dbReference>